<dbReference type="PANTHER" id="PTHR32063:SF64">
    <property type="entry name" value="ACRB_ACRD_ACRF FAMILY PROTEIN"/>
    <property type="match status" value="1"/>
</dbReference>
<evidence type="ECO:0000313" key="2">
    <source>
        <dbReference type="EMBL" id="STV74684.1"/>
    </source>
</evidence>
<keyword evidence="1" id="KW-0472">Membrane</keyword>
<gene>
    <name evidence="2" type="primary">swrC_1</name>
    <name evidence="2" type="ORF">NCTC11685_01162</name>
</gene>
<comment type="caution">
    <text evidence="2">The sequence shown here is derived from an EMBL/GenBank/DDBJ whole genome shotgun (WGS) entry which is preliminary data.</text>
</comment>
<evidence type="ECO:0000313" key="3">
    <source>
        <dbReference type="Proteomes" id="UP000254863"/>
    </source>
</evidence>
<dbReference type="SUPFAM" id="SSF82866">
    <property type="entry name" value="Multidrug efflux transporter AcrB transmembrane domain"/>
    <property type="match status" value="1"/>
</dbReference>
<keyword evidence="1" id="KW-0812">Transmembrane</keyword>
<feature type="transmembrane region" description="Helical" evidence="1">
    <location>
        <begin position="42"/>
        <end position="64"/>
    </location>
</feature>
<reference evidence="2 3" key="1">
    <citation type="submission" date="2018-06" db="EMBL/GenBank/DDBJ databases">
        <authorList>
            <consortium name="Pathogen Informatics"/>
            <person name="Doyle S."/>
        </authorList>
    </citation>
    <scope>NUCLEOTIDE SEQUENCE [LARGE SCALE GENOMIC DNA]</scope>
    <source>
        <strain evidence="2 3">NCTC11685</strain>
    </source>
</reference>
<dbReference type="Pfam" id="PF00873">
    <property type="entry name" value="ACR_tran"/>
    <property type="match status" value="1"/>
</dbReference>
<dbReference type="GO" id="GO:0042910">
    <property type="term" value="F:xenobiotic transmembrane transporter activity"/>
    <property type="evidence" value="ECO:0007669"/>
    <property type="project" value="TreeGrafter"/>
</dbReference>
<accession>A0A7H4N1N9</accession>
<dbReference type="Proteomes" id="UP000254863">
    <property type="component" value="Unassembled WGS sequence"/>
</dbReference>
<feature type="transmembrane region" description="Helical" evidence="1">
    <location>
        <begin position="116"/>
        <end position="141"/>
    </location>
</feature>
<dbReference type="Gene3D" id="1.20.1640.10">
    <property type="entry name" value="Multidrug efflux transporter AcrB transmembrane domain"/>
    <property type="match status" value="1"/>
</dbReference>
<dbReference type="PANTHER" id="PTHR32063">
    <property type="match status" value="1"/>
</dbReference>
<dbReference type="AlphaFoldDB" id="A0A7H4N1N9"/>
<dbReference type="GO" id="GO:0005886">
    <property type="term" value="C:plasma membrane"/>
    <property type="evidence" value="ECO:0007669"/>
    <property type="project" value="TreeGrafter"/>
</dbReference>
<name>A0A7H4N1N9_9ENTR</name>
<keyword evidence="1" id="KW-1133">Transmembrane helix</keyword>
<proteinExistence type="predicted"/>
<feature type="transmembrane region" description="Helical" evidence="1">
    <location>
        <begin position="91"/>
        <end position="110"/>
    </location>
</feature>
<dbReference type="EMBL" id="UGMS01000001">
    <property type="protein sequence ID" value="STV74684.1"/>
    <property type="molecule type" value="Genomic_DNA"/>
</dbReference>
<dbReference type="InterPro" id="IPR001036">
    <property type="entry name" value="Acrflvin-R"/>
</dbReference>
<evidence type="ECO:0000256" key="1">
    <source>
        <dbReference type="SAM" id="Phobius"/>
    </source>
</evidence>
<sequence length="153" mass="16304">MLLLLMLQLRRYSRMLLALFMAPFGLPGIVMAMLPGDTPMGFVALLGVIALAGMIIRNAVILITEVDGNQAQGMESDAAIIAAAEHRARPIFLTACAAILGMVPISHQVFWGPMAYAIIGGLIVATLVTLTVLPASFSLLLERGGYREKRPAA</sequence>
<organism evidence="2 3">
    <name type="scientific">Klebsiella michiganensis</name>
    <dbReference type="NCBI Taxonomy" id="1134687"/>
    <lineage>
        <taxon>Bacteria</taxon>
        <taxon>Pseudomonadati</taxon>
        <taxon>Pseudomonadota</taxon>
        <taxon>Gammaproteobacteria</taxon>
        <taxon>Enterobacterales</taxon>
        <taxon>Enterobacteriaceae</taxon>
        <taxon>Klebsiella/Raoultella group</taxon>
        <taxon>Klebsiella</taxon>
    </lineage>
</organism>
<protein>
    <submittedName>
        <fullName evidence="2">RND efflux transporter</fullName>
    </submittedName>
</protein>